<dbReference type="PROSITE" id="PS50928">
    <property type="entry name" value="ABC_TM1"/>
    <property type="match status" value="1"/>
</dbReference>
<dbReference type="PANTHER" id="PTHR30183:SF8">
    <property type="entry name" value="MOLYBDENUM TRANSPORT SYSTEM PERMEASE"/>
    <property type="match status" value="1"/>
</dbReference>
<comment type="similarity">
    <text evidence="2 10">Belongs to the binding-protein-dependent transport system permease family. CysTW subfamily.</text>
</comment>
<evidence type="ECO:0000256" key="8">
    <source>
        <dbReference type="ARBA" id="ARBA00023136"/>
    </source>
</evidence>
<dbReference type="GO" id="GO:0005886">
    <property type="term" value="C:plasma membrane"/>
    <property type="evidence" value="ECO:0007669"/>
    <property type="project" value="UniProtKB-SubCell"/>
</dbReference>
<evidence type="ECO:0000256" key="3">
    <source>
        <dbReference type="ARBA" id="ARBA00022448"/>
    </source>
</evidence>
<evidence type="ECO:0000256" key="10">
    <source>
        <dbReference type="RuleBase" id="RU365097"/>
    </source>
</evidence>
<feature type="transmembrane region" description="Helical" evidence="9">
    <location>
        <begin position="130"/>
        <end position="151"/>
    </location>
</feature>
<dbReference type="InterPro" id="IPR035906">
    <property type="entry name" value="MetI-like_sf"/>
</dbReference>
<dbReference type="RefSeq" id="WP_119316053.1">
    <property type="nucleotide sequence ID" value="NZ_QXDL01000167.1"/>
</dbReference>
<name>A0A399EGW5_9DEIN</name>
<dbReference type="Gene3D" id="1.10.3720.10">
    <property type="entry name" value="MetI-like"/>
    <property type="match status" value="1"/>
</dbReference>
<comment type="caution">
    <text evidence="12">The sequence shown here is derived from an EMBL/GenBank/DDBJ whole genome shotgun (WGS) entry which is preliminary data.</text>
</comment>
<keyword evidence="8 9" id="KW-0472">Membrane</keyword>
<dbReference type="Proteomes" id="UP000265715">
    <property type="component" value="Unassembled WGS sequence"/>
</dbReference>
<dbReference type="SUPFAM" id="SSF161098">
    <property type="entry name" value="MetI-like"/>
    <property type="match status" value="1"/>
</dbReference>
<dbReference type="InterPro" id="IPR000515">
    <property type="entry name" value="MetI-like"/>
</dbReference>
<keyword evidence="3 9" id="KW-0813">Transport</keyword>
<accession>A0A399EGW5</accession>
<keyword evidence="7 9" id="KW-1133">Transmembrane helix</keyword>
<evidence type="ECO:0000259" key="11">
    <source>
        <dbReference type="PROSITE" id="PS50928"/>
    </source>
</evidence>
<reference evidence="12 13" key="1">
    <citation type="submission" date="2018-08" db="EMBL/GenBank/DDBJ databases">
        <title>Meiothermus terrae DSM 26712 genome sequencing project.</title>
        <authorList>
            <person name="Da Costa M.S."/>
            <person name="Albuquerque L."/>
            <person name="Raposo P."/>
            <person name="Froufe H.J.C."/>
            <person name="Barroso C.S."/>
            <person name="Egas C."/>
        </authorList>
    </citation>
    <scope>NUCLEOTIDE SEQUENCE [LARGE SCALE GENOMIC DNA]</scope>
    <source>
        <strain evidence="12 13">DSM 26712</strain>
    </source>
</reference>
<protein>
    <recommendedName>
        <fullName evidence="10">Molybdenum transport system permease</fullName>
    </recommendedName>
</protein>
<sequence>MLEPLLLTLRLALLTSLALLLLAGPLAWVLAKREFRGRGLLETLLLLPLVLPPTVLGFYLLLLLGKNGPLQQWFGLSLAFTFEGILIGSIVFNLPLALSNYREAFRTIDDDLLQTARTLGAGRWRVLREVVLPLAAPGLLSGTLLVFAHVLGEFGVVLMVGGSLPGETQVLSIYIYELTQALRLEEANRVALVLVGLAFGLLLAIRSLEARWKSNTSSSTPSASR</sequence>
<keyword evidence="5 10" id="KW-0500">Molybdenum</keyword>
<comment type="function">
    <text evidence="10">Part of the binding-protein-dependent transport system for molybdenum; probably responsible for the translocation of the substrate across the membrane.</text>
</comment>
<feature type="domain" description="ABC transmembrane type-1" evidence="11">
    <location>
        <begin position="5"/>
        <end position="203"/>
    </location>
</feature>
<feature type="transmembrane region" description="Helical" evidence="9">
    <location>
        <begin position="12"/>
        <end position="31"/>
    </location>
</feature>
<keyword evidence="13" id="KW-1185">Reference proteome</keyword>
<evidence type="ECO:0000256" key="9">
    <source>
        <dbReference type="RuleBase" id="RU363032"/>
    </source>
</evidence>
<keyword evidence="4 10" id="KW-1003">Cell membrane</keyword>
<dbReference type="GO" id="GO:0015098">
    <property type="term" value="F:molybdate ion transmembrane transporter activity"/>
    <property type="evidence" value="ECO:0007669"/>
    <property type="project" value="UniProtKB-UniRule"/>
</dbReference>
<comment type="subcellular location">
    <subcellularLocation>
        <location evidence="1 9">Cell membrane</location>
        <topology evidence="1 9">Multi-pass membrane protein</topology>
    </subcellularLocation>
</comment>
<keyword evidence="6 9" id="KW-0812">Transmembrane</keyword>
<feature type="transmembrane region" description="Helical" evidence="9">
    <location>
        <begin position="43"/>
        <end position="62"/>
    </location>
</feature>
<evidence type="ECO:0000313" key="13">
    <source>
        <dbReference type="Proteomes" id="UP000265715"/>
    </source>
</evidence>
<evidence type="ECO:0000313" key="12">
    <source>
        <dbReference type="EMBL" id="RIH81521.1"/>
    </source>
</evidence>
<proteinExistence type="inferred from homology"/>
<evidence type="ECO:0000256" key="7">
    <source>
        <dbReference type="ARBA" id="ARBA00022989"/>
    </source>
</evidence>
<dbReference type="NCBIfam" id="TIGR02141">
    <property type="entry name" value="modB_ABC"/>
    <property type="match status" value="1"/>
</dbReference>
<dbReference type="Pfam" id="PF00528">
    <property type="entry name" value="BPD_transp_1"/>
    <property type="match status" value="1"/>
</dbReference>
<dbReference type="OrthoDB" id="9795403at2"/>
<organism evidence="12 13">
    <name type="scientific">Calidithermus terrae</name>
    <dbReference type="NCBI Taxonomy" id="1408545"/>
    <lineage>
        <taxon>Bacteria</taxon>
        <taxon>Thermotogati</taxon>
        <taxon>Deinococcota</taxon>
        <taxon>Deinococci</taxon>
        <taxon>Thermales</taxon>
        <taxon>Thermaceae</taxon>
        <taxon>Calidithermus</taxon>
    </lineage>
</organism>
<evidence type="ECO:0000256" key="4">
    <source>
        <dbReference type="ARBA" id="ARBA00022475"/>
    </source>
</evidence>
<evidence type="ECO:0000256" key="2">
    <source>
        <dbReference type="ARBA" id="ARBA00007069"/>
    </source>
</evidence>
<dbReference type="PANTHER" id="PTHR30183">
    <property type="entry name" value="MOLYBDENUM TRANSPORT SYSTEM PERMEASE PROTEIN MODB"/>
    <property type="match status" value="1"/>
</dbReference>
<evidence type="ECO:0000256" key="5">
    <source>
        <dbReference type="ARBA" id="ARBA00022505"/>
    </source>
</evidence>
<dbReference type="EMBL" id="QXDL01000167">
    <property type="protein sequence ID" value="RIH81521.1"/>
    <property type="molecule type" value="Genomic_DNA"/>
</dbReference>
<feature type="transmembrane region" description="Helical" evidence="9">
    <location>
        <begin position="74"/>
        <end position="98"/>
    </location>
</feature>
<dbReference type="CDD" id="cd06261">
    <property type="entry name" value="TM_PBP2"/>
    <property type="match status" value="1"/>
</dbReference>
<evidence type="ECO:0000256" key="1">
    <source>
        <dbReference type="ARBA" id="ARBA00004651"/>
    </source>
</evidence>
<evidence type="ECO:0000256" key="6">
    <source>
        <dbReference type="ARBA" id="ARBA00022692"/>
    </source>
</evidence>
<feature type="transmembrane region" description="Helical" evidence="9">
    <location>
        <begin position="187"/>
        <end position="205"/>
    </location>
</feature>
<dbReference type="InterPro" id="IPR011867">
    <property type="entry name" value="ModB_ABC"/>
</dbReference>
<gene>
    <name evidence="12" type="primary">modB</name>
    <name evidence="12" type="ORF">Mterra_03102</name>
</gene>
<dbReference type="AlphaFoldDB" id="A0A399EGW5"/>